<proteinExistence type="predicted"/>
<dbReference type="InterPro" id="IPR021862">
    <property type="entry name" value="DUF3472"/>
</dbReference>
<name>A0A382FKU8_9ZZZZ</name>
<gene>
    <name evidence="1" type="ORF">METZ01_LOCUS216099</name>
</gene>
<organism evidence="1">
    <name type="scientific">marine metagenome</name>
    <dbReference type="NCBI Taxonomy" id="408172"/>
    <lineage>
        <taxon>unclassified sequences</taxon>
        <taxon>metagenomes</taxon>
        <taxon>ecological metagenomes</taxon>
    </lineage>
</organism>
<accession>A0A382FKU8</accession>
<sequence>MMNRFSLTFVLLSTAFVVVAQNSAPSSHFVFDDRFDGDIVINEVRVPKSGEAMYTYYEALGWRGRAAGYAGIQAHPRGHIYIFSIWDHKEHITPIRAVHRGAGTLTEKFGGEGTGLKSWNFELGWETDTWYTLVSRAWPIGEHTFYGYWVRSGKTGQWTHLVTMEVAAKEAFFKGSTDAFIEDWLNTGSKPRTTNLRGGWKRKLDGEWHAFGGGRYSVNRWDLVPGKRSFNFKTNWDGGVASDDDGSFYFMT</sequence>
<reference evidence="1" key="1">
    <citation type="submission" date="2018-05" db="EMBL/GenBank/DDBJ databases">
        <authorList>
            <person name="Lanie J.A."/>
            <person name="Ng W.-L."/>
            <person name="Kazmierczak K.M."/>
            <person name="Andrzejewski T.M."/>
            <person name="Davidsen T.M."/>
            <person name="Wayne K.J."/>
            <person name="Tettelin H."/>
            <person name="Glass J.I."/>
            <person name="Rusch D."/>
            <person name="Podicherti R."/>
            <person name="Tsui H.-C.T."/>
            <person name="Winkler M.E."/>
        </authorList>
    </citation>
    <scope>NUCLEOTIDE SEQUENCE</scope>
</reference>
<dbReference type="Pfam" id="PF11958">
    <property type="entry name" value="DUF3472"/>
    <property type="match status" value="1"/>
</dbReference>
<dbReference type="AlphaFoldDB" id="A0A382FKU8"/>
<evidence type="ECO:0008006" key="2">
    <source>
        <dbReference type="Google" id="ProtNLM"/>
    </source>
</evidence>
<dbReference type="EMBL" id="UINC01050371">
    <property type="protein sequence ID" value="SVB63245.1"/>
    <property type="molecule type" value="Genomic_DNA"/>
</dbReference>
<feature type="non-terminal residue" evidence="1">
    <location>
        <position position="252"/>
    </location>
</feature>
<evidence type="ECO:0000313" key="1">
    <source>
        <dbReference type="EMBL" id="SVB63245.1"/>
    </source>
</evidence>
<protein>
    <recommendedName>
        <fullName evidence="2">DUF5077 domain-containing protein</fullName>
    </recommendedName>
</protein>